<keyword evidence="3" id="KW-1185">Reference proteome</keyword>
<organism evidence="2 3">
    <name type="scientific">Brachionus plicatilis</name>
    <name type="common">Marine rotifer</name>
    <name type="synonym">Brachionus muelleri</name>
    <dbReference type="NCBI Taxonomy" id="10195"/>
    <lineage>
        <taxon>Eukaryota</taxon>
        <taxon>Metazoa</taxon>
        <taxon>Spiralia</taxon>
        <taxon>Gnathifera</taxon>
        <taxon>Rotifera</taxon>
        <taxon>Eurotatoria</taxon>
        <taxon>Monogononta</taxon>
        <taxon>Pseudotrocha</taxon>
        <taxon>Ploima</taxon>
        <taxon>Brachionidae</taxon>
        <taxon>Brachionus</taxon>
    </lineage>
</organism>
<evidence type="ECO:0000313" key="3">
    <source>
        <dbReference type="Proteomes" id="UP000276133"/>
    </source>
</evidence>
<gene>
    <name evidence="2" type="ORF">BpHYR1_014746</name>
</gene>
<keyword evidence="1" id="KW-0812">Transmembrane</keyword>
<name>A0A3M7S3Q1_BRAPC</name>
<protein>
    <submittedName>
        <fullName evidence="2">Uncharacterized protein</fullName>
    </submittedName>
</protein>
<proteinExistence type="predicted"/>
<comment type="caution">
    <text evidence="2">The sequence shown here is derived from an EMBL/GenBank/DDBJ whole genome shotgun (WGS) entry which is preliminary data.</text>
</comment>
<evidence type="ECO:0000313" key="2">
    <source>
        <dbReference type="EMBL" id="RNA30245.1"/>
    </source>
</evidence>
<sequence length="87" mass="10441">MSDQFCIYSLFYSLSFMIQFYFVLLLSRILEFLIEKSSVFFTNNNQNQRHEISMKFLKSLKKPFLLHLLKLERSAEPVQNQCEIGYC</sequence>
<dbReference type="AlphaFoldDB" id="A0A3M7S3Q1"/>
<feature type="transmembrane region" description="Helical" evidence="1">
    <location>
        <begin position="6"/>
        <end position="26"/>
    </location>
</feature>
<evidence type="ECO:0000256" key="1">
    <source>
        <dbReference type="SAM" id="Phobius"/>
    </source>
</evidence>
<dbReference type="Proteomes" id="UP000276133">
    <property type="component" value="Unassembled WGS sequence"/>
</dbReference>
<accession>A0A3M7S3Q1</accession>
<keyword evidence="1" id="KW-0472">Membrane</keyword>
<dbReference type="EMBL" id="REGN01002108">
    <property type="protein sequence ID" value="RNA30245.1"/>
    <property type="molecule type" value="Genomic_DNA"/>
</dbReference>
<keyword evidence="1" id="KW-1133">Transmembrane helix</keyword>
<reference evidence="2 3" key="1">
    <citation type="journal article" date="2018" name="Sci. Rep.">
        <title>Genomic signatures of local adaptation to the degree of environmental predictability in rotifers.</title>
        <authorList>
            <person name="Franch-Gras L."/>
            <person name="Hahn C."/>
            <person name="Garcia-Roger E.M."/>
            <person name="Carmona M.J."/>
            <person name="Serra M."/>
            <person name="Gomez A."/>
        </authorList>
    </citation>
    <scope>NUCLEOTIDE SEQUENCE [LARGE SCALE GENOMIC DNA]</scope>
    <source>
        <strain evidence="2">HYR1</strain>
    </source>
</reference>